<name>A0A646KPZ4_STRJU</name>
<keyword evidence="2" id="KW-1185">Reference proteome</keyword>
<organism evidence="1 2">
    <name type="scientific">Streptomyces jumonjinensis</name>
    <dbReference type="NCBI Taxonomy" id="1945"/>
    <lineage>
        <taxon>Bacteria</taxon>
        <taxon>Bacillati</taxon>
        <taxon>Actinomycetota</taxon>
        <taxon>Actinomycetes</taxon>
        <taxon>Kitasatosporales</taxon>
        <taxon>Streptomycetaceae</taxon>
        <taxon>Streptomyces</taxon>
    </lineage>
</organism>
<evidence type="ECO:0000313" key="1">
    <source>
        <dbReference type="EMBL" id="MQT04362.1"/>
    </source>
</evidence>
<protein>
    <submittedName>
        <fullName evidence="1">Uncharacterized protein</fullName>
    </submittedName>
</protein>
<proteinExistence type="predicted"/>
<dbReference type="AlphaFoldDB" id="A0A646KPZ4"/>
<dbReference type="Proteomes" id="UP000419138">
    <property type="component" value="Unassembled WGS sequence"/>
</dbReference>
<dbReference type="EMBL" id="VCLA01000191">
    <property type="protein sequence ID" value="MQT04362.1"/>
    <property type="molecule type" value="Genomic_DNA"/>
</dbReference>
<gene>
    <name evidence="1" type="ORF">FF041_30620</name>
</gene>
<comment type="caution">
    <text evidence="1">The sequence shown here is derived from an EMBL/GenBank/DDBJ whole genome shotgun (WGS) entry which is preliminary data.</text>
</comment>
<evidence type="ECO:0000313" key="2">
    <source>
        <dbReference type="Proteomes" id="UP000419138"/>
    </source>
</evidence>
<sequence>MPDAISTARLPRWMPIGTEPELCPAGTWWDAIRAPEGVGRRAVTLIEEQGLPVGPAILDGGGREPRMYFLMPVGIAARWEEMGTVALGLTCHVVVPQADRATGPGLHWYRLPTGPRTLNPPDGLHRALVKARREREGTL</sequence>
<dbReference type="OrthoDB" id="3872852at2"/>
<accession>A0A646KPZ4</accession>
<reference evidence="1 2" key="1">
    <citation type="submission" date="2019-05" db="EMBL/GenBank/DDBJ databases">
        <title>Comparative genomics and metabolomics analyses of clavulanic acid producing Streptomyces species provides insight into specialized metabolism and evolution of beta-lactam biosynthetic gene clusters.</title>
        <authorList>
            <person name="Moore M.A."/>
            <person name="Cruz-Morales P."/>
            <person name="Barona Gomez F."/>
            <person name="Kapil T."/>
        </authorList>
    </citation>
    <scope>NUCLEOTIDE SEQUENCE [LARGE SCALE GENOMIC DNA]</scope>
    <source>
        <strain evidence="1 2">NRRL 5741</strain>
    </source>
</reference>